<evidence type="ECO:0000313" key="1">
    <source>
        <dbReference type="EMBL" id="KAA8628036.1"/>
    </source>
</evidence>
<dbReference type="VEuPathDB" id="FungiDB:SMAC_00590"/>
<accession>A0A8S8ZGW4</accession>
<sequence>MSNHASANPDRFVADMASLTADKADNIATEDHQAMTPTTTDIEAYAQDKTLEVTDTEVVDTEPLSTDAVDAASSSTNFALSTSAKIPWGSFNTGTFRGHAPQAAPAFTALQSTQPIPTIYPPCRANIFRTREKHVRFPVSGLSAVAPRTTSPTIQELEEAEGFAVADMEEFQKDVKSRMEKKTAKFMAMMRENAWQQQRVEDLGEVFTIED</sequence>
<protein>
    <submittedName>
        <fullName evidence="1">Uncharacterized protein</fullName>
    </submittedName>
</protein>
<dbReference type="Proteomes" id="UP000433876">
    <property type="component" value="Unassembled WGS sequence"/>
</dbReference>
<gene>
    <name evidence="1" type="ORF">SMACR_00590</name>
</gene>
<dbReference type="AlphaFoldDB" id="A0A8S8ZGW4"/>
<dbReference type="EMBL" id="NMPR01000212">
    <property type="protein sequence ID" value="KAA8628036.1"/>
    <property type="molecule type" value="Genomic_DNA"/>
</dbReference>
<evidence type="ECO:0000313" key="2">
    <source>
        <dbReference type="Proteomes" id="UP000433876"/>
    </source>
</evidence>
<comment type="caution">
    <text evidence="1">The sequence shown here is derived from an EMBL/GenBank/DDBJ whole genome shotgun (WGS) entry which is preliminary data.</text>
</comment>
<name>A0A8S8ZGW4_SORMA</name>
<proteinExistence type="predicted"/>
<reference evidence="1 2" key="1">
    <citation type="submission" date="2017-07" db="EMBL/GenBank/DDBJ databases">
        <title>Genome sequence of the Sordaria macrospora wild type strain R19027.</title>
        <authorList>
            <person name="Nowrousian M."/>
            <person name="Teichert I."/>
            <person name="Kueck U."/>
        </authorList>
    </citation>
    <scope>NUCLEOTIDE SEQUENCE [LARGE SCALE GENOMIC DNA]</scope>
    <source>
        <strain evidence="1 2">R19027</strain>
        <tissue evidence="1">Mycelium</tissue>
    </source>
</reference>
<organism evidence="1 2">
    <name type="scientific">Sordaria macrospora</name>
    <dbReference type="NCBI Taxonomy" id="5147"/>
    <lineage>
        <taxon>Eukaryota</taxon>
        <taxon>Fungi</taxon>
        <taxon>Dikarya</taxon>
        <taxon>Ascomycota</taxon>
        <taxon>Pezizomycotina</taxon>
        <taxon>Sordariomycetes</taxon>
        <taxon>Sordariomycetidae</taxon>
        <taxon>Sordariales</taxon>
        <taxon>Sordariaceae</taxon>
        <taxon>Sordaria</taxon>
    </lineage>
</organism>